<reference evidence="1 2" key="1">
    <citation type="submission" date="2017-03" db="EMBL/GenBank/DDBJ databases">
        <title>Efficacy of two virulent bacteriophages, qdsa001 and qdsa002, against Staphylococcus aureus biofilms and their genome analysis.</title>
        <authorList>
            <person name="Lv X."/>
            <person name="Wang J."/>
            <person name="Lin H."/>
        </authorList>
    </citation>
    <scope>NUCLEOTIDE SEQUENCE [LARGE SCALE GENOMIC DNA]</scope>
</reference>
<evidence type="ECO:0000313" key="2">
    <source>
        <dbReference type="Proteomes" id="UP000225347"/>
    </source>
</evidence>
<evidence type="ECO:0000313" key="1">
    <source>
        <dbReference type="EMBL" id="ARQ96184.1"/>
    </source>
</evidence>
<organism evidence="1 2">
    <name type="scientific">Staphylococcus phage qdsa002</name>
    <dbReference type="NCBI Taxonomy" id="1970746"/>
    <lineage>
        <taxon>Viruses</taxon>
        <taxon>Duplodnaviria</taxon>
        <taxon>Heunggongvirae</taxon>
        <taxon>Uroviricota</taxon>
        <taxon>Caudoviricetes</taxon>
        <taxon>Herelleviridae</taxon>
        <taxon>Twortvirinae</taxon>
        <taxon>Kayvirus</taxon>
        <taxon>Kayvirus G15</taxon>
    </lineage>
</organism>
<gene>
    <name evidence="1" type="ORF">qdsa002_228</name>
</gene>
<name>A0A1X9SJD2_9CAUD</name>
<proteinExistence type="predicted"/>
<dbReference type="EMBL" id="KY779849">
    <property type="protein sequence ID" value="ARQ96184.1"/>
    <property type="molecule type" value="Genomic_DNA"/>
</dbReference>
<dbReference type="Proteomes" id="UP000225347">
    <property type="component" value="Segment"/>
</dbReference>
<sequence length="72" mass="8613">MYRFLLFSYSDYYPCGGMDDVELKFNGFSELISNKDDLYLSENIEIYDTKYDNILYISNKETILSEFRDYLG</sequence>
<protein>
    <submittedName>
        <fullName evidence="1">Uncharacterized protein</fullName>
    </submittedName>
</protein>
<accession>A0A1X9SJD2</accession>